<dbReference type="SMART" id="SM00471">
    <property type="entry name" value="HDc"/>
    <property type="match status" value="1"/>
</dbReference>
<dbReference type="GO" id="GO:0051607">
    <property type="term" value="P:defense response to virus"/>
    <property type="evidence" value="ECO:0007669"/>
    <property type="project" value="TreeGrafter"/>
</dbReference>
<evidence type="ECO:0000256" key="1">
    <source>
        <dbReference type="ARBA" id="ARBA00005776"/>
    </source>
</evidence>
<dbReference type="SUPFAM" id="SSF109604">
    <property type="entry name" value="HD-domain/PDEase-like"/>
    <property type="match status" value="1"/>
</dbReference>
<reference evidence="3" key="1">
    <citation type="submission" date="2020-06" db="EMBL/GenBank/DDBJ databases">
        <title>Draft genome of Bugula neritina, a colonial animal packing powerful symbionts and potential medicines.</title>
        <authorList>
            <person name="Rayko M."/>
        </authorList>
    </citation>
    <scope>NUCLEOTIDE SEQUENCE [LARGE SCALE GENOMIC DNA]</scope>
    <source>
        <strain evidence="3">Kwan_BN1</strain>
    </source>
</reference>
<dbReference type="InterPro" id="IPR050135">
    <property type="entry name" value="dGTPase-like"/>
</dbReference>
<dbReference type="Gene3D" id="3.30.70.2760">
    <property type="match status" value="1"/>
</dbReference>
<dbReference type="GO" id="GO:0005634">
    <property type="term" value="C:nucleus"/>
    <property type="evidence" value="ECO:0007669"/>
    <property type="project" value="TreeGrafter"/>
</dbReference>
<evidence type="ECO:0000313" key="4">
    <source>
        <dbReference type="Proteomes" id="UP000593567"/>
    </source>
</evidence>
<feature type="domain" description="HD" evidence="2">
    <location>
        <begin position="144"/>
        <end position="292"/>
    </location>
</feature>
<dbReference type="PANTHER" id="PTHR11373:SF4">
    <property type="entry name" value="DEOXYNUCLEOSIDE TRIPHOSPHATE TRIPHOSPHOHYDROLASE SAMHD1"/>
    <property type="match status" value="1"/>
</dbReference>
<dbReference type="EMBL" id="VXIV02002856">
    <property type="protein sequence ID" value="KAF6022391.1"/>
    <property type="molecule type" value="Genomic_DNA"/>
</dbReference>
<dbReference type="GO" id="GO:0008832">
    <property type="term" value="F:dGTPase activity"/>
    <property type="evidence" value="ECO:0007669"/>
    <property type="project" value="TreeGrafter"/>
</dbReference>
<dbReference type="AlphaFoldDB" id="A0A7J7J9X6"/>
<dbReference type="Proteomes" id="UP000593567">
    <property type="component" value="Unassembled WGS sequence"/>
</dbReference>
<name>A0A7J7J9X6_BUGNE</name>
<dbReference type="OrthoDB" id="9991235at2759"/>
<evidence type="ECO:0000313" key="3">
    <source>
        <dbReference type="EMBL" id="KAF6022391.1"/>
    </source>
</evidence>
<comment type="caution">
    <text evidence="3">The sequence shown here is derived from an EMBL/GenBank/DDBJ whole genome shotgun (WGS) entry which is preliminary data.</text>
</comment>
<dbReference type="Gene3D" id="1.10.3210.10">
    <property type="entry name" value="Hypothetical protein af1432"/>
    <property type="match status" value="1"/>
</dbReference>
<gene>
    <name evidence="3" type="ORF">EB796_019301</name>
</gene>
<proteinExistence type="inferred from homology"/>
<dbReference type="GO" id="GO:0006203">
    <property type="term" value="P:dGTP catabolic process"/>
    <property type="evidence" value="ECO:0007669"/>
    <property type="project" value="TreeGrafter"/>
</dbReference>
<dbReference type="CDD" id="cd00077">
    <property type="entry name" value="HDc"/>
    <property type="match status" value="1"/>
</dbReference>
<dbReference type="InterPro" id="IPR006674">
    <property type="entry name" value="HD_domain"/>
</dbReference>
<dbReference type="PROSITE" id="PS51831">
    <property type="entry name" value="HD"/>
    <property type="match status" value="1"/>
</dbReference>
<protein>
    <submittedName>
        <fullName evidence="3">SAMHD1</fullName>
    </submittedName>
</protein>
<sequence>MQVYMYFIPLLNKQRLTMENGVLTDSVAYFVEEIRNKHEIDLKSITVDKAVPSKEFLVLLDSVRLRRQFGCDISEEVVLKKIDNFLQKENFTVSYKLFNDPIFGNIKVHPVAQIIIDTPQFQRLRHIKQLSSLSYVYPGATGTRFDHSLGVYHLAGELVSTLRDKQPELELTKIDCLCVQLAGLCHDLGHGPFSHLFEVIVNSLPGTSRKVWQHENNSIKMLDHIYSNGDTRRALHSWGICDEDIEFIKALMRGESDHVDSEKTGRDDSKSFLYQIVANKENGMDVDKWDYLARDAHYLGIKINFEYQRLLYHLRVMEVSGRPQICVRDKEADSVFNLYSTRYSLHKQAYQHPVGRAVELMIKDAIVLAAPHLRIRGKSLLECLDDMERYTLLTDSIFYKILDSEEIELAGARHILERLQKRKLYKCVEQAEVSKRNGETPEGLRNQLANELGGTDFTVSLTIRHFGKENANPLDSIWFYKKQDLVQPFQLTKEQKSLLTPVQFQDKALTAFCKAEVVKDEHYERVREVFDRYNLLPRISHG</sequence>
<dbReference type="Pfam" id="PF01966">
    <property type="entry name" value="HD"/>
    <property type="match status" value="1"/>
</dbReference>
<comment type="similarity">
    <text evidence="1">Belongs to the SAMHD1 family.</text>
</comment>
<keyword evidence="4" id="KW-1185">Reference proteome</keyword>
<dbReference type="InterPro" id="IPR003607">
    <property type="entry name" value="HD/PDEase_dom"/>
</dbReference>
<organism evidence="3 4">
    <name type="scientific">Bugula neritina</name>
    <name type="common">Brown bryozoan</name>
    <name type="synonym">Sertularia neritina</name>
    <dbReference type="NCBI Taxonomy" id="10212"/>
    <lineage>
        <taxon>Eukaryota</taxon>
        <taxon>Metazoa</taxon>
        <taxon>Spiralia</taxon>
        <taxon>Lophotrochozoa</taxon>
        <taxon>Bryozoa</taxon>
        <taxon>Gymnolaemata</taxon>
        <taxon>Cheilostomatida</taxon>
        <taxon>Flustrina</taxon>
        <taxon>Buguloidea</taxon>
        <taxon>Bugulidae</taxon>
        <taxon>Bugula</taxon>
    </lineage>
</organism>
<dbReference type="PANTHER" id="PTHR11373">
    <property type="entry name" value="DEOXYNUCLEOSIDE TRIPHOSPHATE TRIPHOSPHOHYDROLASE"/>
    <property type="match status" value="1"/>
</dbReference>
<dbReference type="GO" id="GO:0045088">
    <property type="term" value="P:regulation of innate immune response"/>
    <property type="evidence" value="ECO:0007669"/>
    <property type="project" value="TreeGrafter"/>
</dbReference>
<accession>A0A7J7J9X6</accession>
<evidence type="ECO:0000259" key="2">
    <source>
        <dbReference type="PROSITE" id="PS51831"/>
    </source>
</evidence>